<feature type="transmembrane region" description="Helical" evidence="2">
    <location>
        <begin position="79"/>
        <end position="101"/>
    </location>
</feature>
<feature type="domain" description="LysM" evidence="3">
    <location>
        <begin position="145"/>
        <end position="201"/>
    </location>
</feature>
<dbReference type="SMART" id="SM00257">
    <property type="entry name" value="LysM"/>
    <property type="match status" value="1"/>
</dbReference>
<feature type="region of interest" description="Disordered" evidence="1">
    <location>
        <begin position="210"/>
        <end position="240"/>
    </location>
</feature>
<protein>
    <submittedName>
        <fullName evidence="4">LysM peptidoglycan-binding domain-containing protein</fullName>
    </submittedName>
</protein>
<dbReference type="SMART" id="SM01043">
    <property type="entry name" value="BTAD"/>
    <property type="match status" value="1"/>
</dbReference>
<sequence length="829" mass="89556">MALIEAGVPGMLVRFAGWPFPREVPTWEAVRQALMSPIPDEVLLKVLACPLWLLWAAFTIALVVEIWAAVRGVQVHVPLLGPLQAVAAGLIGSLAIAVLPIDVGSSSVPARPQVVPVAMKYEAASDPETVRISSPPTMVALADRPVHVVKQGDSLWTIARRRLGDPLQWMKIWKLNAGHPQADGQVFTNPDLIRPGWRLRLPLLRRDSGALPREKHVMPRPVETPQPKPMPSSDALSEEGTGVGIELPSGSVVAMSVAAGVAAAYALTRFQRRRRRVSPSIEEAAENGPEEPPASAVEAMRRAYRQSFRERGAEPPSDAELIRKSASALEVPGAVTLGMGEHGATVDVALAGLSLGITGPGADGAVRAFVLDLLQQAGNFRTEVVMSRQDALVLAGIGVEELGAVPGLTVTASRDEAVDRLEEVMFTRRRLLAEREADDVGALREHDPGNVLPAVVLVASGTVDVGSRASAVLASGSGCGIGALMLGEWSPGTTCHVGEDHRVRSAEGLLAPRLVRAELFHVTRRDLAAALRLLVGVQGEDSPPTEEEAAPPSWDHPTPVWVRVLGKPAVWVKGQEHPLRIRGLKLWLLVYLALHPQGVTKEAICEALWPGKPLGHEFHSLLRHLRHTLEESTGLSGEPFIQLEDDETYRADSKMIGFDLWDFHAAIKQARTAGDRASRITCLARAAGLCGGDIGAGISEEWILDERYPLIVAQVDALTQLAELVEGDDDEQALELLDQARRLDLDTEDTWCRLIRLQVRLGRADQARQTGRLLRAHLQSLQVEPMPETQELLASLARSPAGSGIESKIYGQDGRPPPAVPAGRKLRHR</sequence>
<comment type="caution">
    <text evidence="4">The sequence shown here is derived from an EMBL/GenBank/DDBJ whole genome shotgun (WGS) entry which is preliminary data.</text>
</comment>
<organism evidence="4 5">
    <name type="scientific">Microtetraspora malaysiensis</name>
    <dbReference type="NCBI Taxonomy" id="161358"/>
    <lineage>
        <taxon>Bacteria</taxon>
        <taxon>Bacillati</taxon>
        <taxon>Actinomycetota</taxon>
        <taxon>Actinomycetes</taxon>
        <taxon>Streptosporangiales</taxon>
        <taxon>Streptosporangiaceae</taxon>
        <taxon>Microtetraspora</taxon>
    </lineage>
</organism>
<dbReference type="Gene3D" id="1.10.10.10">
    <property type="entry name" value="Winged helix-like DNA-binding domain superfamily/Winged helix DNA-binding domain"/>
    <property type="match status" value="1"/>
</dbReference>
<dbReference type="Gene3D" id="3.10.350.10">
    <property type="entry name" value="LysM domain"/>
    <property type="match status" value="1"/>
</dbReference>
<evidence type="ECO:0000256" key="1">
    <source>
        <dbReference type="SAM" id="MobiDB-lite"/>
    </source>
</evidence>
<dbReference type="PROSITE" id="PS51782">
    <property type="entry name" value="LYSM"/>
    <property type="match status" value="1"/>
</dbReference>
<dbReference type="Pfam" id="PF01476">
    <property type="entry name" value="LysM"/>
    <property type="match status" value="1"/>
</dbReference>
<keyword evidence="2" id="KW-0812">Transmembrane</keyword>
<name>A0ABW6SXX4_9ACTN</name>
<keyword evidence="2" id="KW-1133">Transmembrane helix</keyword>
<dbReference type="Proteomes" id="UP001602013">
    <property type="component" value="Unassembled WGS sequence"/>
</dbReference>
<feature type="transmembrane region" description="Helical" evidence="2">
    <location>
        <begin position="42"/>
        <end position="67"/>
    </location>
</feature>
<proteinExistence type="predicted"/>
<evidence type="ECO:0000259" key="3">
    <source>
        <dbReference type="PROSITE" id="PS51782"/>
    </source>
</evidence>
<dbReference type="InterPro" id="IPR036388">
    <property type="entry name" value="WH-like_DNA-bd_sf"/>
</dbReference>
<gene>
    <name evidence="4" type="ORF">ACFYXI_30180</name>
</gene>
<evidence type="ECO:0000313" key="4">
    <source>
        <dbReference type="EMBL" id="MFF3669864.1"/>
    </source>
</evidence>
<dbReference type="PANTHER" id="PTHR35807">
    <property type="entry name" value="TRANSCRIPTIONAL REGULATOR REDD-RELATED"/>
    <property type="match status" value="1"/>
</dbReference>
<keyword evidence="2" id="KW-0472">Membrane</keyword>
<dbReference type="InterPro" id="IPR005158">
    <property type="entry name" value="BTAD"/>
</dbReference>
<dbReference type="Gene3D" id="1.25.40.10">
    <property type="entry name" value="Tetratricopeptide repeat domain"/>
    <property type="match status" value="1"/>
</dbReference>
<dbReference type="CDD" id="cd00118">
    <property type="entry name" value="LysM"/>
    <property type="match status" value="1"/>
</dbReference>
<dbReference type="InterPro" id="IPR036779">
    <property type="entry name" value="LysM_dom_sf"/>
</dbReference>
<dbReference type="InterPro" id="IPR051677">
    <property type="entry name" value="AfsR-DnrI-RedD_regulator"/>
</dbReference>
<evidence type="ECO:0000256" key="2">
    <source>
        <dbReference type="SAM" id="Phobius"/>
    </source>
</evidence>
<keyword evidence="5" id="KW-1185">Reference proteome</keyword>
<reference evidence="4 5" key="1">
    <citation type="submission" date="2024-10" db="EMBL/GenBank/DDBJ databases">
        <title>The Natural Products Discovery Center: Release of the First 8490 Sequenced Strains for Exploring Actinobacteria Biosynthetic Diversity.</title>
        <authorList>
            <person name="Kalkreuter E."/>
            <person name="Kautsar S.A."/>
            <person name="Yang D."/>
            <person name="Bader C.D."/>
            <person name="Teijaro C.N."/>
            <person name="Fluegel L."/>
            <person name="Davis C.M."/>
            <person name="Simpson J.R."/>
            <person name="Lauterbach L."/>
            <person name="Steele A.D."/>
            <person name="Gui C."/>
            <person name="Meng S."/>
            <person name="Li G."/>
            <person name="Viehrig K."/>
            <person name="Ye F."/>
            <person name="Su P."/>
            <person name="Kiefer A.F."/>
            <person name="Nichols A."/>
            <person name="Cepeda A.J."/>
            <person name="Yan W."/>
            <person name="Fan B."/>
            <person name="Jiang Y."/>
            <person name="Adhikari A."/>
            <person name="Zheng C.-J."/>
            <person name="Schuster L."/>
            <person name="Cowan T.M."/>
            <person name="Smanski M.J."/>
            <person name="Chevrette M.G."/>
            <person name="De Carvalho L.P.S."/>
            <person name="Shen B."/>
        </authorList>
    </citation>
    <scope>NUCLEOTIDE SEQUENCE [LARGE SCALE GENOMIC DNA]</scope>
    <source>
        <strain evidence="4 5">NPDC002173</strain>
    </source>
</reference>
<dbReference type="RefSeq" id="WP_387416139.1">
    <property type="nucleotide sequence ID" value="NZ_JBIASD010000025.1"/>
</dbReference>
<dbReference type="EMBL" id="JBIASD010000025">
    <property type="protein sequence ID" value="MFF3669864.1"/>
    <property type="molecule type" value="Genomic_DNA"/>
</dbReference>
<evidence type="ECO:0000313" key="5">
    <source>
        <dbReference type="Proteomes" id="UP001602013"/>
    </source>
</evidence>
<dbReference type="InterPro" id="IPR011990">
    <property type="entry name" value="TPR-like_helical_dom_sf"/>
</dbReference>
<accession>A0ABW6SXX4</accession>
<dbReference type="InterPro" id="IPR018392">
    <property type="entry name" value="LysM"/>
</dbReference>
<dbReference type="SUPFAM" id="SSF48452">
    <property type="entry name" value="TPR-like"/>
    <property type="match status" value="1"/>
</dbReference>
<feature type="region of interest" description="Disordered" evidence="1">
    <location>
        <begin position="804"/>
        <end position="829"/>
    </location>
</feature>